<dbReference type="EMBL" id="JADOUF010000001">
    <property type="protein sequence ID" value="MBG6134937.1"/>
    <property type="molecule type" value="Genomic_DNA"/>
</dbReference>
<comment type="caution">
    <text evidence="1">The sequence shown here is derived from an EMBL/GenBank/DDBJ whole genome shotgun (WGS) entry which is preliminary data.</text>
</comment>
<dbReference type="InterPro" id="IPR018641">
    <property type="entry name" value="Trfase_1_rSAM/seldom-assoc"/>
</dbReference>
<dbReference type="Proteomes" id="UP000622552">
    <property type="component" value="Unassembled WGS sequence"/>
</dbReference>
<sequence length="224" mass="22929">MRITVVAKQPVPGRVKTRLCPPCTPRQAADLAAAALRDTLDAVRHLGVSRTLLRDGLLEAEGFDTVDQCGDGLAARLAHGFAAMDGPTLLIGMDTPQVTADLLGAACAWLGQADAVLGRAEDGGWWALGLRDPAYGALLRDVPMSTPDTGELTARALRAAGLRVLPLPVLRDVDTMADAHAVAALAPDTRFAHAVAALALPAGAPGGPAGDTDASAPTLRRGAA</sequence>
<organism evidence="1 2">
    <name type="scientific">Longispora fulva</name>
    <dbReference type="NCBI Taxonomy" id="619741"/>
    <lineage>
        <taxon>Bacteria</taxon>
        <taxon>Bacillati</taxon>
        <taxon>Actinomycetota</taxon>
        <taxon>Actinomycetes</taxon>
        <taxon>Micromonosporales</taxon>
        <taxon>Micromonosporaceae</taxon>
        <taxon>Longispora</taxon>
    </lineage>
</organism>
<dbReference type="Gene3D" id="3.90.550.10">
    <property type="entry name" value="Spore Coat Polysaccharide Biosynthesis Protein SpsA, Chain A"/>
    <property type="match status" value="1"/>
</dbReference>
<dbReference type="PANTHER" id="PTHR36529:SF1">
    <property type="entry name" value="GLYCOSYLTRANSFERASE"/>
    <property type="match status" value="1"/>
</dbReference>
<dbReference type="AlphaFoldDB" id="A0A8J7KN81"/>
<dbReference type="Pfam" id="PF09837">
    <property type="entry name" value="DUF2064"/>
    <property type="match status" value="1"/>
</dbReference>
<dbReference type="RefSeq" id="WP_197002115.1">
    <property type="nucleotide sequence ID" value="NZ_BONS01000004.1"/>
</dbReference>
<evidence type="ECO:0000313" key="2">
    <source>
        <dbReference type="Proteomes" id="UP000622552"/>
    </source>
</evidence>
<name>A0A8J7KN81_9ACTN</name>
<reference evidence="1" key="1">
    <citation type="submission" date="2020-11" db="EMBL/GenBank/DDBJ databases">
        <title>Sequencing the genomes of 1000 actinobacteria strains.</title>
        <authorList>
            <person name="Klenk H.-P."/>
        </authorList>
    </citation>
    <scope>NUCLEOTIDE SEQUENCE</scope>
    <source>
        <strain evidence="1">DSM 45356</strain>
    </source>
</reference>
<dbReference type="InterPro" id="IPR029044">
    <property type="entry name" value="Nucleotide-diphossugar_trans"/>
</dbReference>
<dbReference type="PANTHER" id="PTHR36529">
    <property type="entry name" value="SLL1095 PROTEIN"/>
    <property type="match status" value="1"/>
</dbReference>
<protein>
    <submittedName>
        <fullName evidence="1">Glycosyltransferase A (GT-A) superfamily protein (DUF2064 family)</fullName>
    </submittedName>
</protein>
<proteinExistence type="predicted"/>
<keyword evidence="2" id="KW-1185">Reference proteome</keyword>
<dbReference type="SUPFAM" id="SSF53448">
    <property type="entry name" value="Nucleotide-diphospho-sugar transferases"/>
    <property type="match status" value="1"/>
</dbReference>
<evidence type="ECO:0000313" key="1">
    <source>
        <dbReference type="EMBL" id="MBG6134937.1"/>
    </source>
</evidence>
<accession>A0A8J7KN81</accession>
<gene>
    <name evidence="1" type="ORF">IW245_001131</name>
</gene>